<reference evidence="2" key="1">
    <citation type="submission" date="2021-01" db="EMBL/GenBank/DDBJ databases">
        <authorList>
            <person name="Corre E."/>
            <person name="Pelletier E."/>
            <person name="Niang G."/>
            <person name="Scheremetjew M."/>
            <person name="Finn R."/>
            <person name="Kale V."/>
            <person name="Holt S."/>
            <person name="Cochrane G."/>
            <person name="Meng A."/>
            <person name="Brown T."/>
            <person name="Cohen L."/>
        </authorList>
    </citation>
    <scope>NUCLEOTIDE SEQUENCE</scope>
    <source>
        <strain evidence="2">CCMP 410</strain>
    </source>
</reference>
<feature type="compositionally biased region" description="Basic and acidic residues" evidence="1">
    <location>
        <begin position="189"/>
        <end position="199"/>
    </location>
</feature>
<sequence>MMSAGSTEEDHNNENGSSKYHKMEDANETTTTSTSTPTGEAEDTPYVASERKPLTAGDYVEHWSQQVFGEKHPQVKARAQETGNSVKSLWLKGVEKIRQLDEKVQLSKKTSDLISSADQKLKAFDEKHAVSEKTSKQVGKVKAAYGNTVEKVKAYDEQKQISANVKGSTSRAFQGISQSLSGTSPRNSPENRENGDPNL</sequence>
<accession>A0A6U5JG63</accession>
<feature type="region of interest" description="Disordered" evidence="1">
    <location>
        <begin position="1"/>
        <end position="53"/>
    </location>
</feature>
<gene>
    <name evidence="2" type="ORF">GOCE00092_LOCUS8652</name>
    <name evidence="3" type="ORF">GOCE00092_LOCUS8653</name>
</gene>
<proteinExistence type="predicted"/>
<name>A0A6U5JG63_9STRA</name>
<evidence type="ECO:0000256" key="1">
    <source>
        <dbReference type="SAM" id="MobiDB-lite"/>
    </source>
</evidence>
<feature type="compositionally biased region" description="Low complexity" evidence="1">
    <location>
        <begin position="29"/>
        <end position="38"/>
    </location>
</feature>
<protein>
    <submittedName>
        <fullName evidence="2">Uncharacterized protein</fullName>
    </submittedName>
</protein>
<dbReference type="EMBL" id="HBGK01017267">
    <property type="protein sequence ID" value="CAD9279743.1"/>
    <property type="molecule type" value="Transcribed_RNA"/>
</dbReference>
<feature type="region of interest" description="Disordered" evidence="1">
    <location>
        <begin position="163"/>
        <end position="199"/>
    </location>
</feature>
<organism evidence="2">
    <name type="scientific">Grammatophora oceanica</name>
    <dbReference type="NCBI Taxonomy" id="210454"/>
    <lineage>
        <taxon>Eukaryota</taxon>
        <taxon>Sar</taxon>
        <taxon>Stramenopiles</taxon>
        <taxon>Ochrophyta</taxon>
        <taxon>Bacillariophyta</taxon>
        <taxon>Fragilariophyceae</taxon>
        <taxon>Fragilariophycidae</taxon>
        <taxon>Rhabdonematales</taxon>
        <taxon>Grammatophoraceae</taxon>
        <taxon>Grammatophora</taxon>
    </lineage>
</organism>
<feature type="compositionally biased region" description="Polar residues" evidence="1">
    <location>
        <begin position="163"/>
        <end position="188"/>
    </location>
</feature>
<dbReference type="AlphaFoldDB" id="A0A6U5JG63"/>
<evidence type="ECO:0000313" key="3">
    <source>
        <dbReference type="EMBL" id="CAD9279743.1"/>
    </source>
</evidence>
<dbReference type="EMBL" id="HBGK01017266">
    <property type="protein sequence ID" value="CAD9279742.1"/>
    <property type="molecule type" value="Transcribed_RNA"/>
</dbReference>
<evidence type="ECO:0000313" key="2">
    <source>
        <dbReference type="EMBL" id="CAD9279742.1"/>
    </source>
</evidence>